<accession>A0A501WNT9</accession>
<keyword evidence="2" id="KW-0413">Isomerase</keyword>
<dbReference type="EMBL" id="VFRP01000018">
    <property type="protein sequence ID" value="TPE48947.1"/>
    <property type="molecule type" value="Genomic_DNA"/>
</dbReference>
<protein>
    <submittedName>
        <fullName evidence="2">Sugar phosphate isomerase/epimerase</fullName>
    </submittedName>
</protein>
<dbReference type="OrthoDB" id="9786584at2"/>
<evidence type="ECO:0000313" key="3">
    <source>
        <dbReference type="Proteomes" id="UP000319255"/>
    </source>
</evidence>
<dbReference type="Gene3D" id="3.20.20.150">
    <property type="entry name" value="Divalent-metal-dependent TIM barrel enzymes"/>
    <property type="match status" value="1"/>
</dbReference>
<sequence>MRREIGCCTWIFGGEPLPEMAARIARAGLDGVELHGDIDGIDPAEAGRVLAEHGLRVFSITPGDADISHPDPAIREAALDYYRRLTDWAVALGQGDGAPRISCHGLVTRIRPVSSQAEEDALLVESTRAICAMAAAKGLPVVFEILNRYESHQVRTVAEGLRLRDAVGAENLGLLPDAYHMNIEEADPAAALRAGGAAIGLYHAADSNRQAIGEGHTDFAPQIAALDAIGYAGPVIIEPAAPGPDPFNTDKGEGFRDVLETQLRTSAEALRALGS</sequence>
<reference evidence="2 3" key="1">
    <citation type="submission" date="2019-06" db="EMBL/GenBank/DDBJ databases">
        <title>A novel bacterium of genus Amaricoccus, isolated from marine sediment.</title>
        <authorList>
            <person name="Huang H."/>
            <person name="Mo K."/>
            <person name="Hu Y."/>
        </authorList>
    </citation>
    <scope>NUCLEOTIDE SEQUENCE [LARGE SCALE GENOMIC DNA]</scope>
    <source>
        <strain evidence="2 3">HB172011</strain>
    </source>
</reference>
<dbReference type="SUPFAM" id="SSF51658">
    <property type="entry name" value="Xylose isomerase-like"/>
    <property type="match status" value="1"/>
</dbReference>
<dbReference type="AlphaFoldDB" id="A0A501WNT9"/>
<dbReference type="RefSeq" id="WP_140455164.1">
    <property type="nucleotide sequence ID" value="NZ_VFRP01000018.1"/>
</dbReference>
<evidence type="ECO:0000259" key="1">
    <source>
        <dbReference type="Pfam" id="PF01261"/>
    </source>
</evidence>
<gene>
    <name evidence="2" type="ORF">FJM51_16095</name>
</gene>
<dbReference type="Pfam" id="PF01261">
    <property type="entry name" value="AP_endonuc_2"/>
    <property type="match status" value="1"/>
</dbReference>
<feature type="domain" description="Xylose isomerase-like TIM barrel" evidence="1">
    <location>
        <begin position="22"/>
        <end position="250"/>
    </location>
</feature>
<dbReference type="Proteomes" id="UP000319255">
    <property type="component" value="Unassembled WGS sequence"/>
</dbReference>
<evidence type="ECO:0000313" key="2">
    <source>
        <dbReference type="EMBL" id="TPE48947.1"/>
    </source>
</evidence>
<dbReference type="PANTHER" id="PTHR12110">
    <property type="entry name" value="HYDROXYPYRUVATE ISOMERASE"/>
    <property type="match status" value="1"/>
</dbReference>
<keyword evidence="3" id="KW-1185">Reference proteome</keyword>
<comment type="caution">
    <text evidence="2">The sequence shown here is derived from an EMBL/GenBank/DDBJ whole genome shotgun (WGS) entry which is preliminary data.</text>
</comment>
<name>A0A501WNT9_9RHOB</name>
<dbReference type="InterPro" id="IPR050312">
    <property type="entry name" value="IolE/XylAMocC-like"/>
</dbReference>
<organism evidence="2 3">
    <name type="scientific">Amaricoccus solimangrovi</name>
    <dbReference type="NCBI Taxonomy" id="2589815"/>
    <lineage>
        <taxon>Bacteria</taxon>
        <taxon>Pseudomonadati</taxon>
        <taxon>Pseudomonadota</taxon>
        <taxon>Alphaproteobacteria</taxon>
        <taxon>Rhodobacterales</taxon>
        <taxon>Paracoccaceae</taxon>
        <taxon>Amaricoccus</taxon>
    </lineage>
</organism>
<dbReference type="GO" id="GO:0016853">
    <property type="term" value="F:isomerase activity"/>
    <property type="evidence" value="ECO:0007669"/>
    <property type="project" value="UniProtKB-KW"/>
</dbReference>
<dbReference type="InterPro" id="IPR036237">
    <property type="entry name" value="Xyl_isomerase-like_sf"/>
</dbReference>
<dbReference type="InterPro" id="IPR013022">
    <property type="entry name" value="Xyl_isomerase-like_TIM-brl"/>
</dbReference>
<proteinExistence type="predicted"/>